<dbReference type="InterPro" id="IPR021858">
    <property type="entry name" value="Fun_TF"/>
</dbReference>
<dbReference type="EMBL" id="MU854437">
    <property type="protein sequence ID" value="KAK4038172.1"/>
    <property type="molecule type" value="Genomic_DNA"/>
</dbReference>
<gene>
    <name evidence="8" type="ORF">C8A01DRAFT_48166</name>
</gene>
<evidence type="ECO:0000259" key="7">
    <source>
        <dbReference type="PROSITE" id="PS50048"/>
    </source>
</evidence>
<evidence type="ECO:0000256" key="4">
    <source>
        <dbReference type="ARBA" id="ARBA00023125"/>
    </source>
</evidence>
<keyword evidence="2" id="KW-0862">Zinc</keyword>
<comment type="caution">
    <text evidence="8">The sequence shown here is derived from an EMBL/GenBank/DDBJ whole genome shotgun (WGS) entry which is preliminary data.</text>
</comment>
<organism evidence="8 9">
    <name type="scientific">Parachaetomium inaequale</name>
    <dbReference type="NCBI Taxonomy" id="2588326"/>
    <lineage>
        <taxon>Eukaryota</taxon>
        <taxon>Fungi</taxon>
        <taxon>Dikarya</taxon>
        <taxon>Ascomycota</taxon>
        <taxon>Pezizomycotina</taxon>
        <taxon>Sordariomycetes</taxon>
        <taxon>Sordariomycetidae</taxon>
        <taxon>Sordariales</taxon>
        <taxon>Chaetomiaceae</taxon>
        <taxon>Parachaetomium</taxon>
    </lineage>
</organism>
<evidence type="ECO:0000313" key="9">
    <source>
        <dbReference type="Proteomes" id="UP001303115"/>
    </source>
</evidence>
<evidence type="ECO:0000256" key="5">
    <source>
        <dbReference type="ARBA" id="ARBA00023163"/>
    </source>
</evidence>
<dbReference type="PANTHER" id="PTHR37534">
    <property type="entry name" value="TRANSCRIPTIONAL ACTIVATOR PROTEIN UGA3"/>
    <property type="match status" value="1"/>
</dbReference>
<evidence type="ECO:0000256" key="1">
    <source>
        <dbReference type="ARBA" id="ARBA00004123"/>
    </source>
</evidence>
<dbReference type="GO" id="GO:0045944">
    <property type="term" value="P:positive regulation of transcription by RNA polymerase II"/>
    <property type="evidence" value="ECO:0007669"/>
    <property type="project" value="TreeGrafter"/>
</dbReference>
<reference evidence="9" key="1">
    <citation type="journal article" date="2023" name="Mol. Phylogenet. Evol.">
        <title>Genome-scale phylogeny and comparative genomics of the fungal order Sordariales.</title>
        <authorList>
            <person name="Hensen N."/>
            <person name="Bonometti L."/>
            <person name="Westerberg I."/>
            <person name="Brannstrom I.O."/>
            <person name="Guillou S."/>
            <person name="Cros-Aarteil S."/>
            <person name="Calhoun S."/>
            <person name="Haridas S."/>
            <person name="Kuo A."/>
            <person name="Mondo S."/>
            <person name="Pangilinan J."/>
            <person name="Riley R."/>
            <person name="LaButti K."/>
            <person name="Andreopoulos B."/>
            <person name="Lipzen A."/>
            <person name="Chen C."/>
            <person name="Yan M."/>
            <person name="Daum C."/>
            <person name="Ng V."/>
            <person name="Clum A."/>
            <person name="Steindorff A."/>
            <person name="Ohm R.A."/>
            <person name="Martin F."/>
            <person name="Silar P."/>
            <person name="Natvig D.O."/>
            <person name="Lalanne C."/>
            <person name="Gautier V."/>
            <person name="Ament-Velasquez S.L."/>
            <person name="Kruys A."/>
            <person name="Hutchinson M.I."/>
            <person name="Powell A.J."/>
            <person name="Barry K."/>
            <person name="Miller A.N."/>
            <person name="Grigoriev I.V."/>
            <person name="Debuchy R."/>
            <person name="Gladieux P."/>
            <person name="Hiltunen Thoren M."/>
            <person name="Johannesson H."/>
        </authorList>
    </citation>
    <scope>NUCLEOTIDE SEQUENCE [LARGE SCALE GENOMIC DNA]</scope>
    <source>
        <strain evidence="9">CBS 284.82</strain>
    </source>
</reference>
<dbReference type="Proteomes" id="UP001303115">
    <property type="component" value="Unassembled WGS sequence"/>
</dbReference>
<dbReference type="InterPro" id="IPR001138">
    <property type="entry name" value="Zn2Cys6_DnaBD"/>
</dbReference>
<sequence>MGQDPKRHCWECRRRCLVCDSTKPACNRCTAAGNLCPGYGDAKPTRLVWLAPGTVKSRVRRRKGNLPPGPTEPRAHDQSLVPVTQLGQRATAVLHPDANDISIPRFGMHTDADAVVYAAEYCNALRQLTTASTPIFPLFRNLGTTPVYIRYHPRLFGRPAPVLTTCGSRCCAQQAASLNWRSHVEGALKLVELRGGFASVAASKSLGPHLRFLYYVAVIGNTTCPASDFSMAREHLAALDAILELSDTVLMPFQMCPPPLFAAIIKINYLRLQAATHAASVGTVMEELAQEAYTILEQIRTFSPDQWTRTKPRSTQDWTLIGTIYQTSVALYCVSSLQSLSVLPTSPPLQAVCAAHATLLQQLLMQAVTSPRLKSFTLWPLVVLGVEAAHGRGGRGAMRDFVAARLPVLSREVGTCVPLTAKGVLERFWASGETGWDKCFRRGYAFVTQLAVDSSRILAG</sequence>
<keyword evidence="5" id="KW-0804">Transcription</keyword>
<dbReference type="CDD" id="cd00067">
    <property type="entry name" value="GAL4"/>
    <property type="match status" value="1"/>
</dbReference>
<name>A0AAN6PCM9_9PEZI</name>
<accession>A0AAN6PCM9</accession>
<evidence type="ECO:0000256" key="6">
    <source>
        <dbReference type="ARBA" id="ARBA00023242"/>
    </source>
</evidence>
<keyword evidence="3" id="KW-0805">Transcription regulation</keyword>
<proteinExistence type="predicted"/>
<dbReference type="GO" id="GO:0000981">
    <property type="term" value="F:DNA-binding transcription factor activity, RNA polymerase II-specific"/>
    <property type="evidence" value="ECO:0007669"/>
    <property type="project" value="InterPro"/>
</dbReference>
<dbReference type="PANTHER" id="PTHR37534:SF48">
    <property type="entry name" value="FINGER DOMAIN PROTEIN, PUTATIVE-RELATED"/>
    <property type="match status" value="1"/>
</dbReference>
<feature type="domain" description="Zn(2)-C6 fungal-type" evidence="7">
    <location>
        <begin position="8"/>
        <end position="36"/>
    </location>
</feature>
<keyword evidence="9" id="KW-1185">Reference proteome</keyword>
<dbReference type="PROSITE" id="PS50048">
    <property type="entry name" value="ZN2_CY6_FUNGAL_2"/>
    <property type="match status" value="1"/>
</dbReference>
<dbReference type="SUPFAM" id="SSF57701">
    <property type="entry name" value="Zn2/Cys6 DNA-binding domain"/>
    <property type="match status" value="1"/>
</dbReference>
<dbReference type="Pfam" id="PF11951">
    <property type="entry name" value="Fungal_trans_2"/>
    <property type="match status" value="1"/>
</dbReference>
<keyword evidence="4" id="KW-0238">DNA-binding</keyword>
<dbReference type="GO" id="GO:0000976">
    <property type="term" value="F:transcription cis-regulatory region binding"/>
    <property type="evidence" value="ECO:0007669"/>
    <property type="project" value="TreeGrafter"/>
</dbReference>
<dbReference type="AlphaFoldDB" id="A0AAN6PCM9"/>
<dbReference type="GO" id="GO:0005634">
    <property type="term" value="C:nucleus"/>
    <property type="evidence" value="ECO:0007669"/>
    <property type="project" value="UniProtKB-SubCell"/>
</dbReference>
<keyword evidence="6" id="KW-0539">Nucleus</keyword>
<evidence type="ECO:0000256" key="3">
    <source>
        <dbReference type="ARBA" id="ARBA00023015"/>
    </source>
</evidence>
<comment type="subcellular location">
    <subcellularLocation>
        <location evidence="1">Nucleus</location>
    </subcellularLocation>
</comment>
<evidence type="ECO:0000256" key="2">
    <source>
        <dbReference type="ARBA" id="ARBA00022833"/>
    </source>
</evidence>
<dbReference type="GO" id="GO:0008270">
    <property type="term" value="F:zinc ion binding"/>
    <property type="evidence" value="ECO:0007669"/>
    <property type="project" value="InterPro"/>
</dbReference>
<evidence type="ECO:0000313" key="8">
    <source>
        <dbReference type="EMBL" id="KAK4038172.1"/>
    </source>
</evidence>
<dbReference type="InterPro" id="IPR036864">
    <property type="entry name" value="Zn2-C6_fun-type_DNA-bd_sf"/>
</dbReference>
<protein>
    <submittedName>
        <fullName evidence="8">Fungal-specific transcription factor domain-containing protein</fullName>
    </submittedName>
</protein>